<accession>A0A0F9FII1</accession>
<organism evidence="1">
    <name type="scientific">marine sediment metagenome</name>
    <dbReference type="NCBI Taxonomy" id="412755"/>
    <lineage>
        <taxon>unclassified sequences</taxon>
        <taxon>metagenomes</taxon>
        <taxon>ecological metagenomes</taxon>
    </lineage>
</organism>
<comment type="caution">
    <text evidence="1">The sequence shown here is derived from an EMBL/GenBank/DDBJ whole genome shotgun (WGS) entry which is preliminary data.</text>
</comment>
<evidence type="ECO:0000313" key="1">
    <source>
        <dbReference type="EMBL" id="KKL57065.1"/>
    </source>
</evidence>
<dbReference type="AlphaFoldDB" id="A0A0F9FII1"/>
<proteinExistence type="predicted"/>
<protein>
    <submittedName>
        <fullName evidence="1">Uncharacterized protein</fullName>
    </submittedName>
</protein>
<reference evidence="1" key="1">
    <citation type="journal article" date="2015" name="Nature">
        <title>Complex archaea that bridge the gap between prokaryotes and eukaryotes.</title>
        <authorList>
            <person name="Spang A."/>
            <person name="Saw J.H."/>
            <person name="Jorgensen S.L."/>
            <person name="Zaremba-Niedzwiedzka K."/>
            <person name="Martijn J."/>
            <person name="Lind A.E."/>
            <person name="van Eijk R."/>
            <person name="Schleper C."/>
            <person name="Guy L."/>
            <person name="Ettema T.J."/>
        </authorList>
    </citation>
    <scope>NUCLEOTIDE SEQUENCE</scope>
</reference>
<sequence>MGKAKRERKKELSELDKWFEEFSKACPWRKQGDIEGICGGTAVPHKNKEGVICLACIALNCAPLYLANRLIQQTFGPRRYENDTLDPTRKH</sequence>
<gene>
    <name evidence="1" type="ORF">LCGC14_2239130</name>
</gene>
<name>A0A0F9FII1_9ZZZZ</name>
<dbReference type="EMBL" id="LAZR01030291">
    <property type="protein sequence ID" value="KKL57065.1"/>
    <property type="molecule type" value="Genomic_DNA"/>
</dbReference>